<dbReference type="PROSITE" id="PS51201">
    <property type="entry name" value="RCK_N"/>
    <property type="match status" value="1"/>
</dbReference>
<dbReference type="GO" id="GO:0008324">
    <property type="term" value="F:monoatomic cation transmembrane transporter activity"/>
    <property type="evidence" value="ECO:0007669"/>
    <property type="project" value="InterPro"/>
</dbReference>
<dbReference type="EMBL" id="FUYC01000007">
    <property type="protein sequence ID" value="SKA84477.1"/>
    <property type="molecule type" value="Genomic_DNA"/>
</dbReference>
<evidence type="ECO:0000259" key="1">
    <source>
        <dbReference type="PROSITE" id="PS51201"/>
    </source>
</evidence>
<evidence type="ECO:0000259" key="2">
    <source>
        <dbReference type="PROSITE" id="PS51202"/>
    </source>
</evidence>
<dbReference type="InterPro" id="IPR036721">
    <property type="entry name" value="RCK_C_sf"/>
</dbReference>
<dbReference type="PROSITE" id="PS51202">
    <property type="entry name" value="RCK_C"/>
    <property type="match status" value="1"/>
</dbReference>
<dbReference type="Pfam" id="PF02254">
    <property type="entry name" value="TrkA_N"/>
    <property type="match status" value="1"/>
</dbReference>
<accession>A0A1T4X4U9</accession>
<dbReference type="AlphaFoldDB" id="A0A1T4X4U9"/>
<dbReference type="RefSeq" id="WP_078717331.1">
    <property type="nucleotide sequence ID" value="NZ_FUYC01000007.1"/>
</dbReference>
<dbReference type="PANTHER" id="PTHR43833">
    <property type="entry name" value="POTASSIUM CHANNEL PROTEIN 2-RELATED-RELATED"/>
    <property type="match status" value="1"/>
</dbReference>
<sequence>MGKRIEVGIIGLGKFGYSLGEALAELGHDVVGVDISEAHVRHAQEVLTQVFQADGTDPKALEQLGFKDLDYVVVSIGRSMEASILVALNLQELGVNNIWVKAVSPEHEKVLKRLGVDFVVFPEQFVARQLAHRLAVPGLLDYLALGKGVLVREVEVEHWGGRTLRDLRLPTDYRVQVVAWKHKEDRQFSFVPGPDMTLHDGDVLVVLGNAEDVIKVTG</sequence>
<dbReference type="Gene3D" id="3.40.50.720">
    <property type="entry name" value="NAD(P)-binding Rossmann-like Domain"/>
    <property type="match status" value="1"/>
</dbReference>
<dbReference type="PANTHER" id="PTHR43833:SF7">
    <property type="entry name" value="KTR SYSTEM POTASSIUM UPTAKE PROTEIN C"/>
    <property type="match status" value="1"/>
</dbReference>
<name>A0A1T4X4U9_9BACT</name>
<dbReference type="GO" id="GO:0006813">
    <property type="term" value="P:potassium ion transport"/>
    <property type="evidence" value="ECO:0007669"/>
    <property type="project" value="InterPro"/>
</dbReference>
<proteinExistence type="predicted"/>
<evidence type="ECO:0000313" key="4">
    <source>
        <dbReference type="Proteomes" id="UP000190027"/>
    </source>
</evidence>
<dbReference type="OrthoDB" id="9776294at2"/>
<dbReference type="STRING" id="1121449.SAMN02745704_01768"/>
<dbReference type="SUPFAM" id="SSF116726">
    <property type="entry name" value="TrkA C-terminal domain-like"/>
    <property type="match status" value="1"/>
</dbReference>
<keyword evidence="4" id="KW-1185">Reference proteome</keyword>
<organism evidence="3 4">
    <name type="scientific">Paucidesulfovibrio gracilis DSM 16080</name>
    <dbReference type="NCBI Taxonomy" id="1121449"/>
    <lineage>
        <taxon>Bacteria</taxon>
        <taxon>Pseudomonadati</taxon>
        <taxon>Thermodesulfobacteriota</taxon>
        <taxon>Desulfovibrionia</taxon>
        <taxon>Desulfovibrionales</taxon>
        <taxon>Desulfovibrionaceae</taxon>
        <taxon>Paucidesulfovibrio</taxon>
    </lineage>
</organism>
<dbReference type="InterPro" id="IPR006037">
    <property type="entry name" value="RCK_C"/>
</dbReference>
<dbReference type="Gene3D" id="3.30.70.1450">
    <property type="entry name" value="Regulator of K+ conductance, C-terminal domain"/>
    <property type="match status" value="1"/>
</dbReference>
<dbReference type="InterPro" id="IPR003148">
    <property type="entry name" value="RCK_N"/>
</dbReference>
<reference evidence="3 4" key="1">
    <citation type="submission" date="2017-02" db="EMBL/GenBank/DDBJ databases">
        <authorList>
            <person name="Peterson S.W."/>
        </authorList>
    </citation>
    <scope>NUCLEOTIDE SEQUENCE [LARGE SCALE GENOMIC DNA]</scope>
    <source>
        <strain evidence="3 4">DSM 16080</strain>
    </source>
</reference>
<dbReference type="Proteomes" id="UP000190027">
    <property type="component" value="Unassembled WGS sequence"/>
</dbReference>
<protein>
    <submittedName>
        <fullName evidence="3">Trk system potassium uptake protein TrkA</fullName>
    </submittedName>
</protein>
<feature type="domain" description="RCK N-terminal" evidence="1">
    <location>
        <begin position="4"/>
        <end position="120"/>
    </location>
</feature>
<dbReference type="SUPFAM" id="SSF51735">
    <property type="entry name" value="NAD(P)-binding Rossmann-fold domains"/>
    <property type="match status" value="1"/>
</dbReference>
<feature type="domain" description="RCK C-terminal" evidence="2">
    <location>
        <begin position="137"/>
        <end position="218"/>
    </location>
</feature>
<dbReference type="InterPro" id="IPR036291">
    <property type="entry name" value="NAD(P)-bd_dom_sf"/>
</dbReference>
<dbReference type="Pfam" id="PF02080">
    <property type="entry name" value="TrkA_C"/>
    <property type="match status" value="1"/>
</dbReference>
<gene>
    <name evidence="3" type="ORF">SAMN02745704_01768</name>
</gene>
<evidence type="ECO:0000313" key="3">
    <source>
        <dbReference type="EMBL" id="SKA84477.1"/>
    </source>
</evidence>
<dbReference type="InterPro" id="IPR050721">
    <property type="entry name" value="Trk_Ktr_HKT_K-transport"/>
</dbReference>